<reference evidence="5 6" key="1">
    <citation type="submission" date="2018-08" db="EMBL/GenBank/DDBJ databases">
        <title>Diversity &amp; Physiological Properties of Lignin-Decomposing Actinobacteria from Soil.</title>
        <authorList>
            <person name="Roh S.G."/>
            <person name="Kim S.B."/>
        </authorList>
    </citation>
    <scope>NUCLEOTIDE SEQUENCE [LARGE SCALE GENOMIC DNA]</scope>
    <source>
        <strain evidence="5 6">MMS17-GH009</strain>
    </source>
</reference>
<dbReference type="Pfam" id="PF09126">
    <property type="entry name" value="NaeI"/>
    <property type="match status" value="1"/>
</dbReference>
<dbReference type="GO" id="GO:0009307">
    <property type="term" value="P:DNA restriction-modification system"/>
    <property type="evidence" value="ECO:0007669"/>
    <property type="project" value="InterPro"/>
</dbReference>
<evidence type="ECO:0000256" key="3">
    <source>
        <dbReference type="ARBA" id="ARBA00022801"/>
    </source>
</evidence>
<dbReference type="InterPro" id="IPR036388">
    <property type="entry name" value="WH-like_DNA-bd_sf"/>
</dbReference>
<dbReference type="Proteomes" id="UP000263377">
    <property type="component" value="Unassembled WGS sequence"/>
</dbReference>
<dbReference type="InterPro" id="IPR015210">
    <property type="entry name" value="NaeI"/>
</dbReference>
<evidence type="ECO:0000259" key="4">
    <source>
        <dbReference type="Pfam" id="PF09126"/>
    </source>
</evidence>
<keyword evidence="2 5" id="KW-0255">Endonuclease</keyword>
<evidence type="ECO:0000313" key="5">
    <source>
        <dbReference type="EMBL" id="RGD58241.1"/>
    </source>
</evidence>
<proteinExistence type="predicted"/>
<evidence type="ECO:0000256" key="1">
    <source>
        <dbReference type="ARBA" id="ARBA00022722"/>
    </source>
</evidence>
<organism evidence="5 6">
    <name type="scientific">Kitasatospora xanthocidica</name>
    <dbReference type="NCBI Taxonomy" id="83382"/>
    <lineage>
        <taxon>Bacteria</taxon>
        <taxon>Bacillati</taxon>
        <taxon>Actinomycetota</taxon>
        <taxon>Actinomycetes</taxon>
        <taxon>Kitasatosporales</taxon>
        <taxon>Streptomycetaceae</taxon>
        <taxon>Kitasatospora</taxon>
    </lineage>
</organism>
<dbReference type="Gene3D" id="3.40.600.10">
    <property type="entry name" value="DNA mismatch repair MutH/Restriction endonuclease, type II"/>
    <property type="match status" value="1"/>
</dbReference>
<evidence type="ECO:0000256" key="2">
    <source>
        <dbReference type="ARBA" id="ARBA00022759"/>
    </source>
</evidence>
<comment type="caution">
    <text evidence="5">The sequence shown here is derived from an EMBL/GenBank/DDBJ whole genome shotgun (WGS) entry which is preliminary data.</text>
</comment>
<keyword evidence="3" id="KW-0378">Hydrolase</keyword>
<dbReference type="Gene3D" id="1.10.10.10">
    <property type="entry name" value="Winged helix-like DNA-binding domain superfamily/Winged helix DNA-binding domain"/>
    <property type="match status" value="1"/>
</dbReference>
<dbReference type="EMBL" id="QVIG01000001">
    <property type="protein sequence ID" value="RGD58241.1"/>
    <property type="molecule type" value="Genomic_DNA"/>
</dbReference>
<dbReference type="GO" id="GO:0003677">
    <property type="term" value="F:DNA binding"/>
    <property type="evidence" value="ECO:0007669"/>
    <property type="project" value="InterPro"/>
</dbReference>
<name>A0A372ZR54_9ACTN</name>
<evidence type="ECO:0000313" key="6">
    <source>
        <dbReference type="Proteomes" id="UP000263377"/>
    </source>
</evidence>
<keyword evidence="1" id="KW-0540">Nuclease</keyword>
<dbReference type="InterPro" id="IPR037057">
    <property type="entry name" value="DNA_rep_MutH/T2_RE_sf"/>
</dbReference>
<dbReference type="SUPFAM" id="SSF52980">
    <property type="entry name" value="Restriction endonuclease-like"/>
    <property type="match status" value="1"/>
</dbReference>
<protein>
    <submittedName>
        <fullName evidence="5">Restriction endonuclease</fullName>
    </submittedName>
</protein>
<gene>
    <name evidence="5" type="ORF">DR950_10960</name>
</gene>
<sequence>MRERFGAVIRQAIDEVLDGRRTGQYDIRTVDRSVKTFLGTKVEIITRFEFDLGYGKPMDYTVAGHPVDAKFTLNRFAWQIPQEAVGHICLLMNADDRAGTFSVGLVRVTSEILRAKGNQDKKRVIAAGQRSAIRWLVQDGPLPENQLLALARTNAGAVEEIFQGTSGQDRINTLMTHFLGRIVLGTTVDTVANQRDSSKRVRDARIELAKDGIVVLGGNRKAQQKIAAALELPVPKGSTWIPVRLARATGDGRPTAMIAGAEYTVWQEGDKRAPAPELLDGKTN</sequence>
<dbReference type="InterPro" id="IPR011335">
    <property type="entry name" value="Restrct_endonuc-II-like"/>
</dbReference>
<keyword evidence="6" id="KW-1185">Reference proteome</keyword>
<dbReference type="CDD" id="cd22338">
    <property type="entry name" value="NaeI-like"/>
    <property type="match status" value="1"/>
</dbReference>
<dbReference type="GO" id="GO:0009036">
    <property type="term" value="F:type II site-specific deoxyribonuclease activity"/>
    <property type="evidence" value="ECO:0007669"/>
    <property type="project" value="InterPro"/>
</dbReference>
<dbReference type="AlphaFoldDB" id="A0A372ZR54"/>
<feature type="domain" description="Type II restriction enzyme NaeI" evidence="4">
    <location>
        <begin position="3"/>
        <end position="272"/>
    </location>
</feature>
<accession>A0A372ZR54</accession>